<comment type="similarity">
    <text evidence="1 4">Belongs to the polyphosphate kinase 2 (PPK2) family. Class I subfamily.</text>
</comment>
<dbReference type="PIRSF" id="PIRSF028756">
    <property type="entry name" value="PPK2_prd"/>
    <property type="match status" value="1"/>
</dbReference>
<dbReference type="Gene3D" id="3.40.50.300">
    <property type="entry name" value="P-loop containing nucleotide triphosphate hydrolases"/>
    <property type="match status" value="1"/>
</dbReference>
<dbReference type="InterPro" id="IPR027417">
    <property type="entry name" value="P-loop_NTPase"/>
</dbReference>
<dbReference type="EC" id="2.7.4.-" evidence="4"/>
<feature type="domain" description="Polyphosphate kinase-2-related" evidence="5">
    <location>
        <begin position="10"/>
        <end position="227"/>
    </location>
</feature>
<dbReference type="Pfam" id="PF03976">
    <property type="entry name" value="PPK2"/>
    <property type="match status" value="1"/>
</dbReference>
<dbReference type="RefSeq" id="WP_311360323.1">
    <property type="nucleotide sequence ID" value="NZ_JAVRIE010000001.1"/>
</dbReference>
<evidence type="ECO:0000256" key="4">
    <source>
        <dbReference type="RuleBase" id="RU369062"/>
    </source>
</evidence>
<dbReference type="AlphaFoldDB" id="A0AAW8R0C4"/>
<comment type="subunit">
    <text evidence="4">Homotetramer.</text>
</comment>
<dbReference type="SUPFAM" id="SSF52540">
    <property type="entry name" value="P-loop containing nucleoside triphosphate hydrolases"/>
    <property type="match status" value="1"/>
</dbReference>
<name>A0AAW8R0C4_9ALTE</name>
<dbReference type="GO" id="GO:0008976">
    <property type="term" value="F:polyphosphate kinase activity"/>
    <property type="evidence" value="ECO:0007669"/>
    <property type="project" value="UniProtKB-UniRule"/>
</dbReference>
<dbReference type="EMBL" id="JAVRIE010000001">
    <property type="protein sequence ID" value="MDT0581530.1"/>
    <property type="molecule type" value="Genomic_DNA"/>
</dbReference>
<dbReference type="InterPro" id="IPR022486">
    <property type="entry name" value="PPK2_PA0141"/>
</dbReference>
<dbReference type="InterPro" id="IPR016898">
    <property type="entry name" value="Polyphosphate_phosphotransfera"/>
</dbReference>
<dbReference type="InterPro" id="IPR022488">
    <property type="entry name" value="PPK2-related"/>
</dbReference>
<dbReference type="Proteomes" id="UP001249020">
    <property type="component" value="Unassembled WGS sequence"/>
</dbReference>
<comment type="function">
    <text evidence="4">Uses inorganic polyphosphate (polyP) as a donor to convert GDP to GTP or ADP to ATP.</text>
</comment>
<keyword evidence="2 4" id="KW-0808">Transferase</keyword>
<evidence type="ECO:0000256" key="1">
    <source>
        <dbReference type="ARBA" id="ARBA00009924"/>
    </source>
</evidence>
<evidence type="ECO:0000256" key="2">
    <source>
        <dbReference type="ARBA" id="ARBA00022679"/>
    </source>
</evidence>
<accession>A0AAW8R0C4</accession>
<evidence type="ECO:0000256" key="3">
    <source>
        <dbReference type="ARBA" id="ARBA00022777"/>
    </source>
</evidence>
<dbReference type="PANTHER" id="PTHR34383">
    <property type="entry name" value="POLYPHOSPHATE:AMP PHOSPHOTRANSFERASE-RELATED"/>
    <property type="match status" value="1"/>
</dbReference>
<evidence type="ECO:0000313" key="7">
    <source>
        <dbReference type="Proteomes" id="UP001249020"/>
    </source>
</evidence>
<keyword evidence="7" id="KW-1185">Reference proteome</keyword>
<organism evidence="6 7">
    <name type="scientific">Brumicola blandensis</name>
    <dbReference type="NCBI Taxonomy" id="3075611"/>
    <lineage>
        <taxon>Bacteria</taxon>
        <taxon>Pseudomonadati</taxon>
        <taxon>Pseudomonadota</taxon>
        <taxon>Gammaproteobacteria</taxon>
        <taxon>Alteromonadales</taxon>
        <taxon>Alteromonadaceae</taxon>
        <taxon>Brumicola</taxon>
    </lineage>
</organism>
<proteinExistence type="inferred from homology"/>
<protein>
    <recommendedName>
        <fullName evidence="4">ADP/GDP-polyphosphate phosphotransferase</fullName>
        <ecNumber evidence="4">2.7.4.-</ecNumber>
    </recommendedName>
    <alternativeName>
        <fullName evidence="4">Polyphosphate kinase PPK2</fullName>
    </alternativeName>
</protein>
<dbReference type="GO" id="GO:0006793">
    <property type="term" value="P:phosphorus metabolic process"/>
    <property type="evidence" value="ECO:0007669"/>
    <property type="project" value="InterPro"/>
</dbReference>
<gene>
    <name evidence="6" type="primary">ppk2</name>
    <name evidence="6" type="ORF">RM544_03195</name>
</gene>
<keyword evidence="3 4" id="KW-0418">Kinase</keyword>
<comment type="caution">
    <text evidence="6">The sequence shown here is derived from an EMBL/GenBank/DDBJ whole genome shotgun (WGS) entry which is preliminary data.</text>
</comment>
<evidence type="ECO:0000259" key="5">
    <source>
        <dbReference type="Pfam" id="PF03976"/>
    </source>
</evidence>
<reference evidence="6 7" key="1">
    <citation type="submission" date="2023-09" db="EMBL/GenBank/DDBJ databases">
        <authorList>
            <person name="Rey-Velasco X."/>
        </authorList>
    </citation>
    <scope>NUCLEOTIDE SEQUENCE [LARGE SCALE GENOMIC DNA]</scope>
    <source>
        <strain evidence="6 7">W409</strain>
    </source>
</reference>
<evidence type="ECO:0000313" key="6">
    <source>
        <dbReference type="EMBL" id="MDT0581530.1"/>
    </source>
</evidence>
<sequence length="247" mass="29108">MAFHSLENDPEYVNLQTEMVWMQQHLHSQRERLAILFEGRDTAGKGGAIMRFVRFINPRHYRVIALSKPSELELGQWYFQRYINHLPDPGRIAFFDRSWYNRAVVEPVMGFCSAQQYEMFLRQVVTFENMLLEDGVNIIKFWFSINLQEQKKRLEERVTNPLKQWKLSTVDAQAQAKWDEFTQYKNAMFAATATPQCPWVVVQGNDRDRGRMEAMRYVLSQMDYEKKGDTGERLIHDPEVVQVSSGN</sequence>
<dbReference type="PANTHER" id="PTHR34383:SF1">
    <property type="entry name" value="ADP-POLYPHOSPHATE PHOSPHOTRANSFERASE"/>
    <property type="match status" value="1"/>
</dbReference>
<dbReference type="NCBIfam" id="TIGR03707">
    <property type="entry name" value="PPK2_P_aer"/>
    <property type="match status" value="1"/>
</dbReference>